<dbReference type="Pfam" id="PF01451">
    <property type="entry name" value="LMWPc"/>
    <property type="match status" value="1"/>
</dbReference>
<sequence>MFDSILVVCIGNICRSPTGERLLRRALPDKQIDSAGLGALVGKEADATAAEVAAAHGVSLEGHRGQAFSSELARQYDLILVMEKSHLERIKRSYPEVSGKAMLFGHWQDQLEITDPYKKSREMFELVYKQLAQGAARWELALNKNRREIR</sequence>
<evidence type="ECO:0000313" key="9">
    <source>
        <dbReference type="EMBL" id="WNS40245.1"/>
    </source>
</evidence>
<feature type="active site" description="Proton donor" evidence="6">
    <location>
        <position position="115"/>
    </location>
</feature>
<keyword evidence="10" id="KW-1185">Reference proteome</keyword>
<dbReference type="SUPFAM" id="SSF52788">
    <property type="entry name" value="Phosphotyrosine protein phosphatases I"/>
    <property type="match status" value="1"/>
</dbReference>
<dbReference type="CDD" id="cd16343">
    <property type="entry name" value="LMWPTP"/>
    <property type="match status" value="1"/>
</dbReference>
<dbReference type="AlphaFoldDB" id="A0AA96M9S3"/>
<dbReference type="FunFam" id="3.40.50.2300:FF:000041">
    <property type="entry name" value="Low molecular weight protein-tyrosine-phosphatase"/>
    <property type="match status" value="1"/>
</dbReference>
<evidence type="ECO:0000313" key="10">
    <source>
        <dbReference type="Proteomes" id="UP001577381"/>
    </source>
</evidence>
<dbReference type="InterPro" id="IPR050438">
    <property type="entry name" value="LMW_PTPase"/>
</dbReference>
<evidence type="ECO:0000256" key="6">
    <source>
        <dbReference type="PIRSR" id="PIRSR617867-1"/>
    </source>
</evidence>
<keyword evidence="3" id="KW-0378">Hydrolase</keyword>
<dbReference type="InterPro" id="IPR023485">
    <property type="entry name" value="Ptyr_pPase"/>
</dbReference>
<evidence type="ECO:0000256" key="2">
    <source>
        <dbReference type="ARBA" id="ARBA00013064"/>
    </source>
</evidence>
<reference evidence="9" key="1">
    <citation type="submission" date="2023-09" db="EMBL/GenBank/DDBJ databases">
        <title>Coexistence of blaNDM-1 and blaKPC-2 in Enterobacter chuandaensis.</title>
        <authorList>
            <person name="Chen R."/>
        </authorList>
    </citation>
    <scope>NUCLEOTIDE SEQUENCE</scope>
    <source>
        <strain evidence="9">FAHZZU5885</strain>
    </source>
</reference>
<comment type="similarity">
    <text evidence="1">Belongs to the low molecular weight phosphotyrosine protein phosphatase family.</text>
</comment>
<accession>A0AA96M9S3</accession>
<evidence type="ECO:0000313" key="8">
    <source>
        <dbReference type="EMBL" id="MFB4718172.1"/>
    </source>
</evidence>
<protein>
    <recommendedName>
        <fullName evidence="2">protein-tyrosine-phosphatase</fullName>
        <ecNumber evidence="2">3.1.3.48</ecNumber>
    </recommendedName>
</protein>
<feature type="active site" evidence="6">
    <location>
        <position position="15"/>
    </location>
</feature>
<feature type="domain" description="Phosphotyrosine protein phosphatase I" evidence="7">
    <location>
        <begin position="3"/>
        <end position="141"/>
    </location>
</feature>
<dbReference type="PANTHER" id="PTHR11717">
    <property type="entry name" value="LOW MOLECULAR WEIGHT PROTEIN TYROSINE PHOSPHATASE"/>
    <property type="match status" value="1"/>
</dbReference>
<organism evidence="9">
    <name type="scientific">Enterobacter chuandaensis</name>
    <dbReference type="NCBI Taxonomy" id="2497875"/>
    <lineage>
        <taxon>Bacteria</taxon>
        <taxon>Pseudomonadati</taxon>
        <taxon>Pseudomonadota</taxon>
        <taxon>Gammaproteobacteria</taxon>
        <taxon>Enterobacterales</taxon>
        <taxon>Enterobacteriaceae</taxon>
        <taxon>Enterobacter</taxon>
        <taxon>Enterobacter cloacae complex</taxon>
    </lineage>
</organism>
<evidence type="ECO:0000256" key="4">
    <source>
        <dbReference type="ARBA" id="ARBA00022912"/>
    </source>
</evidence>
<dbReference type="KEGG" id="echu:RQP59_08235"/>
<dbReference type="GO" id="GO:0004725">
    <property type="term" value="F:protein tyrosine phosphatase activity"/>
    <property type="evidence" value="ECO:0007669"/>
    <property type="project" value="UniProtKB-EC"/>
</dbReference>
<reference evidence="8 10" key="2">
    <citation type="submission" date="2024-09" db="EMBL/GenBank/DDBJ databases">
        <title>Molecular characterization of Carbapenemase-producing Enterobacter cloacae Complex from Infections in Argentina.</title>
        <authorList>
            <person name="De Mendieta J.M."/>
            <person name="Gomez S."/>
        </authorList>
    </citation>
    <scope>NUCLEOTIDE SEQUENCE [LARGE SCALE GENOMIC DNA]</scope>
    <source>
        <strain evidence="8 10">M23267</strain>
    </source>
</reference>
<dbReference type="RefSeq" id="WP_265194144.1">
    <property type="nucleotide sequence ID" value="NZ_CP135253.1"/>
</dbReference>
<dbReference type="InterPro" id="IPR036196">
    <property type="entry name" value="Ptyr_pPase_sf"/>
</dbReference>
<dbReference type="PRINTS" id="PR00719">
    <property type="entry name" value="LMWPTPASE"/>
</dbReference>
<feature type="active site" description="Nucleophile" evidence="6">
    <location>
        <position position="9"/>
    </location>
</feature>
<dbReference type="Proteomes" id="UP001577381">
    <property type="component" value="Unassembled WGS sequence"/>
</dbReference>
<keyword evidence="4" id="KW-0904">Protein phosphatase</keyword>
<dbReference type="PANTHER" id="PTHR11717:SF31">
    <property type="entry name" value="LOW MOLECULAR WEIGHT PROTEIN-TYROSINE-PHOSPHATASE ETP-RELATED"/>
    <property type="match status" value="1"/>
</dbReference>
<dbReference type="EMBL" id="JBHGSI010000001">
    <property type="protein sequence ID" value="MFB4718172.1"/>
    <property type="molecule type" value="Genomic_DNA"/>
</dbReference>
<proteinExistence type="inferred from homology"/>
<comment type="catalytic activity">
    <reaction evidence="5">
        <text>O-phospho-L-tyrosyl-[protein] + H2O = L-tyrosyl-[protein] + phosphate</text>
        <dbReference type="Rhea" id="RHEA:10684"/>
        <dbReference type="Rhea" id="RHEA-COMP:10136"/>
        <dbReference type="Rhea" id="RHEA-COMP:20101"/>
        <dbReference type="ChEBI" id="CHEBI:15377"/>
        <dbReference type="ChEBI" id="CHEBI:43474"/>
        <dbReference type="ChEBI" id="CHEBI:46858"/>
        <dbReference type="ChEBI" id="CHEBI:61978"/>
        <dbReference type="EC" id="3.1.3.48"/>
    </reaction>
</comment>
<evidence type="ECO:0000256" key="5">
    <source>
        <dbReference type="ARBA" id="ARBA00051722"/>
    </source>
</evidence>
<dbReference type="SMART" id="SM00226">
    <property type="entry name" value="LMWPc"/>
    <property type="match status" value="1"/>
</dbReference>
<dbReference type="EMBL" id="CP135253">
    <property type="protein sequence ID" value="WNS40245.1"/>
    <property type="molecule type" value="Genomic_DNA"/>
</dbReference>
<name>A0AA96M9S3_9ENTR</name>
<evidence type="ECO:0000256" key="3">
    <source>
        <dbReference type="ARBA" id="ARBA00022801"/>
    </source>
</evidence>
<evidence type="ECO:0000259" key="7">
    <source>
        <dbReference type="SMART" id="SM00226"/>
    </source>
</evidence>
<dbReference type="InterPro" id="IPR017867">
    <property type="entry name" value="Tyr_phospatase_low_mol_wt"/>
</dbReference>
<dbReference type="Gene3D" id="3.40.50.2300">
    <property type="match status" value="1"/>
</dbReference>
<dbReference type="EC" id="3.1.3.48" evidence="2"/>
<evidence type="ECO:0000256" key="1">
    <source>
        <dbReference type="ARBA" id="ARBA00011063"/>
    </source>
</evidence>
<gene>
    <name evidence="8" type="ORF">ACE3KR_04630</name>
    <name evidence="9" type="ORF">RQP59_08235</name>
</gene>